<keyword evidence="5" id="KW-0531">Neurotransmitter degradation</keyword>
<dbReference type="GO" id="GO:0002001">
    <property type="term" value="P:renin secretion into blood stream"/>
    <property type="evidence" value="ECO:0007669"/>
    <property type="project" value="Ensembl"/>
</dbReference>
<dbReference type="GO" id="GO:0001666">
    <property type="term" value="P:response to hypoxia"/>
    <property type="evidence" value="ECO:0007669"/>
    <property type="project" value="Ensembl"/>
</dbReference>
<evidence type="ECO:0000256" key="2">
    <source>
        <dbReference type="ARBA" id="ARBA00022603"/>
    </source>
</evidence>
<dbReference type="GO" id="GO:0042415">
    <property type="term" value="P:norepinephrine metabolic process"/>
    <property type="evidence" value="ECO:0007669"/>
    <property type="project" value="Ensembl"/>
</dbReference>
<dbReference type="GO" id="GO:0010467">
    <property type="term" value="P:gene expression"/>
    <property type="evidence" value="ECO:0007669"/>
    <property type="project" value="Ensembl"/>
</dbReference>
<dbReference type="GO" id="GO:0008542">
    <property type="term" value="P:visual learning"/>
    <property type="evidence" value="ECO:0007669"/>
    <property type="project" value="Ensembl"/>
</dbReference>
<dbReference type="GO" id="GO:0032094">
    <property type="term" value="P:response to food"/>
    <property type="evidence" value="ECO:0007669"/>
    <property type="project" value="Ensembl"/>
</dbReference>
<dbReference type="Ensembl" id="ENSOANT00000075644.1">
    <property type="protein sequence ID" value="ENSOANP00000052270.1"/>
    <property type="gene ID" value="ENSOANG00000041289.1"/>
</dbReference>
<dbReference type="GO" id="GO:0001662">
    <property type="term" value="P:behavioral fear response"/>
    <property type="evidence" value="ECO:0007669"/>
    <property type="project" value="Ensembl"/>
</dbReference>
<dbReference type="AlphaFoldDB" id="A0A6I8PED6"/>
<dbReference type="GO" id="GO:0046959">
    <property type="term" value="P:habituation"/>
    <property type="evidence" value="ECO:0007669"/>
    <property type="project" value="Ensembl"/>
</dbReference>
<dbReference type="GO" id="GO:0009611">
    <property type="term" value="P:response to wounding"/>
    <property type="evidence" value="ECO:0007669"/>
    <property type="project" value="Ensembl"/>
</dbReference>
<dbReference type="GO" id="GO:0021696">
    <property type="term" value="P:cerebellar cortex morphogenesis"/>
    <property type="evidence" value="ECO:0007669"/>
    <property type="project" value="Ensembl"/>
</dbReference>
<dbReference type="GO" id="GO:0016036">
    <property type="term" value="P:cellular response to phosphate starvation"/>
    <property type="evidence" value="ECO:0007669"/>
    <property type="project" value="Ensembl"/>
</dbReference>
<keyword evidence="3" id="KW-0808">Transferase</keyword>
<dbReference type="InParanoid" id="A0A6I8PED6"/>
<dbReference type="GO" id="GO:0007613">
    <property type="term" value="P:memory"/>
    <property type="evidence" value="ECO:0007669"/>
    <property type="project" value="Ensembl"/>
</dbReference>
<dbReference type="GeneTree" id="ENSGT00940000155317"/>
<dbReference type="GO" id="GO:0071314">
    <property type="term" value="P:cellular response to cocaine"/>
    <property type="evidence" value="ECO:0007669"/>
    <property type="project" value="Ensembl"/>
</dbReference>
<dbReference type="GO" id="GO:0035264">
    <property type="term" value="P:multicellular organism growth"/>
    <property type="evidence" value="ECO:0007669"/>
    <property type="project" value="Ensembl"/>
</dbReference>
<dbReference type="EC" id="2.1.1.6" evidence="1"/>
<dbReference type="GO" id="GO:0006979">
    <property type="term" value="P:response to oxidative stress"/>
    <property type="evidence" value="ECO:0007669"/>
    <property type="project" value="Ensembl"/>
</dbReference>
<dbReference type="GO" id="GO:0097205">
    <property type="term" value="P:renal filtration"/>
    <property type="evidence" value="ECO:0007669"/>
    <property type="project" value="Ensembl"/>
</dbReference>
<dbReference type="GO" id="GO:0032502">
    <property type="term" value="P:developmental process"/>
    <property type="evidence" value="ECO:0000318"/>
    <property type="project" value="GO_Central"/>
</dbReference>
<keyword evidence="4" id="KW-0949">S-adenosyl-L-methionine</keyword>
<dbReference type="GO" id="GO:1902074">
    <property type="term" value="P:response to salt"/>
    <property type="evidence" value="ECO:0007669"/>
    <property type="project" value="Ensembl"/>
</dbReference>
<dbReference type="GO" id="GO:0016206">
    <property type="term" value="F:catechol O-methyltransferase activity"/>
    <property type="evidence" value="ECO:0000318"/>
    <property type="project" value="GO_Central"/>
</dbReference>
<sequence length="249" mass="27421">MNNYSRHSPCPQRAYSLEGPTGPFWNETILESAADLLRGDSKERRILGWVLQRAERGNPQGVPDAVDDYCRRKGWAMNVGDEKGSIGDGAVRACRPTALLELGTYCGYSAVRTARLLAPGARLLTVEGHPDFAAIARRLILFAGLQDKVQVLEGTSHQVIPQPRKKRDVATLDLVFIDHSKDRYLPDTVPDGGLLRPGTVLLADNVIFPGAPDLLRYVRGSRRFSCTHHPAHVEYLTVPDGLEEAVFLG</sequence>
<dbReference type="PANTHER" id="PTHR43836:SF3">
    <property type="entry name" value="CATECHOL O-METHYLTRANSFERASE"/>
    <property type="match status" value="1"/>
</dbReference>
<dbReference type="InterPro" id="IPR029063">
    <property type="entry name" value="SAM-dependent_MTases_sf"/>
</dbReference>
<keyword evidence="2" id="KW-0489">Methyltransferase</keyword>
<dbReference type="GO" id="GO:0031982">
    <property type="term" value="C:vesicle"/>
    <property type="evidence" value="ECO:0007669"/>
    <property type="project" value="Ensembl"/>
</dbReference>
<evidence type="ECO:0000256" key="4">
    <source>
        <dbReference type="ARBA" id="ARBA00022691"/>
    </source>
</evidence>
<dbReference type="OMA" id="VEITRCV"/>
<dbReference type="GO" id="GO:0042420">
    <property type="term" value="P:dopamine catabolic process"/>
    <property type="evidence" value="ECO:0007669"/>
    <property type="project" value="Ensembl"/>
</dbReference>
<dbReference type="PANTHER" id="PTHR43836">
    <property type="entry name" value="CATECHOL O-METHYLTRANSFERASE 1-RELATED"/>
    <property type="match status" value="1"/>
</dbReference>
<dbReference type="GO" id="GO:0051412">
    <property type="term" value="P:response to corticosterone"/>
    <property type="evidence" value="ECO:0007669"/>
    <property type="project" value="Ensembl"/>
</dbReference>
<dbReference type="GO" id="GO:0009636">
    <property type="term" value="P:response to toxic substance"/>
    <property type="evidence" value="ECO:0007669"/>
    <property type="project" value="Ensembl"/>
</dbReference>
<dbReference type="GO" id="GO:0006693">
    <property type="term" value="P:prostaglandin metabolic process"/>
    <property type="evidence" value="ECO:0007669"/>
    <property type="project" value="Ensembl"/>
</dbReference>
<dbReference type="Bgee" id="ENSOANG00000041289">
    <property type="expression patterns" value="Expressed in endometrium and 5 other cell types or tissues"/>
</dbReference>
<dbReference type="GO" id="GO:0045202">
    <property type="term" value="C:synapse"/>
    <property type="evidence" value="ECO:0007669"/>
    <property type="project" value="GOC"/>
</dbReference>
<dbReference type="GO" id="GO:0050965">
    <property type="term" value="P:detection of temperature stimulus involved in sensory perception of pain"/>
    <property type="evidence" value="ECO:0007669"/>
    <property type="project" value="Ensembl"/>
</dbReference>
<comment type="catalytic activity">
    <reaction evidence="8">
        <text>a catechol + S-adenosyl-L-methionine = a guaiacol + S-adenosyl-L-homocysteine + H(+)</text>
        <dbReference type="Rhea" id="RHEA:17877"/>
        <dbReference type="ChEBI" id="CHEBI:15378"/>
        <dbReference type="ChEBI" id="CHEBI:33566"/>
        <dbReference type="ChEBI" id="CHEBI:57856"/>
        <dbReference type="ChEBI" id="CHEBI:59789"/>
        <dbReference type="ChEBI" id="CHEBI:134251"/>
        <dbReference type="EC" id="2.1.1.6"/>
    </reaction>
    <physiologicalReaction direction="left-to-right" evidence="8">
        <dbReference type="Rhea" id="RHEA:17878"/>
    </physiologicalReaction>
</comment>
<dbReference type="SUPFAM" id="SSF53335">
    <property type="entry name" value="S-adenosyl-L-methionine-dependent methyltransferases"/>
    <property type="match status" value="1"/>
</dbReference>
<evidence type="ECO:0000256" key="6">
    <source>
        <dbReference type="ARBA" id="ARBA00022939"/>
    </source>
</evidence>
<dbReference type="PROSITE" id="PS51682">
    <property type="entry name" value="SAM_OMT_I"/>
    <property type="match status" value="1"/>
</dbReference>
<dbReference type="GO" id="GO:0005977">
    <property type="term" value="P:glycogen metabolic process"/>
    <property type="evidence" value="ECO:0007669"/>
    <property type="project" value="Ensembl"/>
</dbReference>
<evidence type="ECO:0000256" key="3">
    <source>
        <dbReference type="ARBA" id="ARBA00022679"/>
    </source>
</evidence>
<dbReference type="GO" id="GO:0001975">
    <property type="term" value="P:response to amphetamine"/>
    <property type="evidence" value="ECO:0007669"/>
    <property type="project" value="Ensembl"/>
</dbReference>
<dbReference type="GO" id="GO:0042417">
    <property type="term" value="P:dopamine metabolic process"/>
    <property type="evidence" value="ECO:0000318"/>
    <property type="project" value="GO_Central"/>
</dbReference>
<comment type="similarity">
    <text evidence="7">Belongs to the class I-like SAM-binding methyltransferase superfamily. Cation-dependent O-methyltransferase family.</text>
</comment>
<dbReference type="GO" id="GO:0097018">
    <property type="term" value="P:renal albumin absorption"/>
    <property type="evidence" value="ECO:0007669"/>
    <property type="project" value="Ensembl"/>
</dbReference>
<dbReference type="GO" id="GO:0071626">
    <property type="term" value="P:mastication"/>
    <property type="evidence" value="ECO:0007669"/>
    <property type="project" value="Ensembl"/>
</dbReference>
<dbReference type="GO" id="GO:0001963">
    <property type="term" value="P:synaptic transmission, dopaminergic"/>
    <property type="evidence" value="ECO:0007669"/>
    <property type="project" value="Ensembl"/>
</dbReference>
<dbReference type="GO" id="GO:0005829">
    <property type="term" value="C:cytosol"/>
    <property type="evidence" value="ECO:0007669"/>
    <property type="project" value="Ensembl"/>
</dbReference>
<dbReference type="GO" id="GO:0030425">
    <property type="term" value="C:dendrite"/>
    <property type="evidence" value="ECO:0000318"/>
    <property type="project" value="GO_Central"/>
</dbReference>
<dbReference type="GO" id="GO:0009410">
    <property type="term" value="P:response to xenobiotic stimulus"/>
    <property type="evidence" value="ECO:0007669"/>
    <property type="project" value="Ensembl"/>
</dbReference>
<keyword evidence="6" id="KW-0128">Catecholamine metabolism</keyword>
<dbReference type="GO" id="GO:0032259">
    <property type="term" value="P:methylation"/>
    <property type="evidence" value="ECO:0007669"/>
    <property type="project" value="UniProtKB-KW"/>
</dbReference>
<dbReference type="InterPro" id="IPR002935">
    <property type="entry name" value="SAM_O-MeTrfase"/>
</dbReference>
<dbReference type="GO" id="GO:0035640">
    <property type="term" value="P:exploration behavior"/>
    <property type="evidence" value="ECO:0007669"/>
    <property type="project" value="Ensembl"/>
</dbReference>
<dbReference type="Pfam" id="PF01596">
    <property type="entry name" value="Methyltransf_3"/>
    <property type="match status" value="1"/>
</dbReference>
<name>A0A6I8PED6_ORNAN</name>
<dbReference type="FunFam" id="3.40.50.150:FF:000054">
    <property type="entry name" value="Catechol O-methyltransferase"/>
    <property type="match status" value="1"/>
</dbReference>
<accession>A0A6I8PED6</accession>
<dbReference type="FunCoup" id="A0A6I8PED6">
    <property type="interactions" value="559"/>
</dbReference>
<dbReference type="GO" id="GO:0034097">
    <property type="term" value="P:response to cytokine"/>
    <property type="evidence" value="ECO:0007669"/>
    <property type="project" value="Ensembl"/>
</dbReference>
<dbReference type="GO" id="GO:0048243">
    <property type="term" value="P:norepinephrine secretion"/>
    <property type="evidence" value="ECO:0007669"/>
    <property type="project" value="Ensembl"/>
</dbReference>
<dbReference type="GO" id="GO:1903350">
    <property type="term" value="P:response to dopamine"/>
    <property type="evidence" value="ECO:0007669"/>
    <property type="project" value="Ensembl"/>
</dbReference>
<dbReference type="Proteomes" id="UP000002279">
    <property type="component" value="Unplaced"/>
</dbReference>
<gene>
    <name evidence="9" type="primary">COMT</name>
</gene>
<dbReference type="GO" id="GO:0001964">
    <property type="term" value="P:startle response"/>
    <property type="evidence" value="ECO:0007669"/>
    <property type="project" value="Ensembl"/>
</dbReference>
<dbReference type="GO" id="GO:0032835">
    <property type="term" value="P:glomerulus development"/>
    <property type="evidence" value="ECO:0007669"/>
    <property type="project" value="Ensembl"/>
</dbReference>
<dbReference type="GO" id="GO:0042424">
    <property type="term" value="P:catecholamine catabolic process"/>
    <property type="evidence" value="ECO:0000318"/>
    <property type="project" value="GO_Central"/>
</dbReference>
<dbReference type="Gene3D" id="3.40.50.150">
    <property type="entry name" value="Vaccinia Virus protein VP39"/>
    <property type="match status" value="1"/>
</dbReference>
<evidence type="ECO:0000256" key="1">
    <source>
        <dbReference type="ARBA" id="ARBA00012880"/>
    </source>
</evidence>
<protein>
    <recommendedName>
        <fullName evidence="1">catechol O-methyltransferase</fullName>
        <ecNumber evidence="1">2.1.1.6</ecNumber>
    </recommendedName>
</protein>
<organism evidence="9 10">
    <name type="scientific">Ornithorhynchus anatinus</name>
    <name type="common">Duckbill platypus</name>
    <dbReference type="NCBI Taxonomy" id="9258"/>
    <lineage>
        <taxon>Eukaryota</taxon>
        <taxon>Metazoa</taxon>
        <taxon>Chordata</taxon>
        <taxon>Craniata</taxon>
        <taxon>Vertebrata</taxon>
        <taxon>Euteleostomi</taxon>
        <taxon>Mammalia</taxon>
        <taxon>Monotremata</taxon>
        <taxon>Ornithorhynchidae</taxon>
        <taxon>Ornithorhynchus</taxon>
    </lineage>
</organism>
<proteinExistence type="inferred from homology"/>
<evidence type="ECO:0000256" key="5">
    <source>
        <dbReference type="ARBA" id="ARBA00022867"/>
    </source>
</evidence>
<evidence type="ECO:0000313" key="9">
    <source>
        <dbReference type="Ensembl" id="ENSOANP00000052270.1"/>
    </source>
</evidence>
<evidence type="ECO:0000256" key="7">
    <source>
        <dbReference type="ARBA" id="ARBA00023453"/>
    </source>
</evidence>
<keyword evidence="10" id="KW-1185">Reference proteome</keyword>
<dbReference type="GO" id="GO:0060840">
    <property type="term" value="P:artery development"/>
    <property type="evidence" value="ECO:0007669"/>
    <property type="project" value="Ensembl"/>
</dbReference>
<reference evidence="9" key="1">
    <citation type="submission" date="2025-08" db="UniProtKB">
        <authorList>
            <consortium name="Ensembl"/>
        </authorList>
    </citation>
    <scope>IDENTIFICATION</scope>
    <source>
        <strain evidence="9">Glennie</strain>
    </source>
</reference>
<dbReference type="GO" id="GO:0035812">
    <property type="term" value="P:renal sodium excretion"/>
    <property type="evidence" value="ECO:0007669"/>
    <property type="project" value="Ensembl"/>
</dbReference>
<dbReference type="GO" id="GO:0033344">
    <property type="term" value="P:cholesterol efflux"/>
    <property type="evidence" value="ECO:0007669"/>
    <property type="project" value="Ensembl"/>
</dbReference>
<dbReference type="GO" id="GO:0016020">
    <property type="term" value="C:membrane"/>
    <property type="evidence" value="ECO:0000318"/>
    <property type="project" value="GO_Central"/>
</dbReference>
<evidence type="ECO:0000256" key="8">
    <source>
        <dbReference type="ARBA" id="ARBA00047582"/>
    </source>
</evidence>
<evidence type="ECO:0000313" key="10">
    <source>
        <dbReference type="Proteomes" id="UP000002279"/>
    </source>
</evidence>
<dbReference type="GO" id="GO:0014046">
    <property type="term" value="P:dopamine secretion"/>
    <property type="evidence" value="ECO:0007669"/>
    <property type="project" value="Ensembl"/>
</dbReference>
<reference evidence="9" key="2">
    <citation type="submission" date="2025-09" db="UniProtKB">
        <authorList>
            <consortium name="Ensembl"/>
        </authorList>
    </citation>
    <scope>IDENTIFICATION</scope>
    <source>
        <strain evidence="9">Glennie</strain>
    </source>
</reference>
<dbReference type="GO" id="GO:1990776">
    <property type="term" value="P:response to angiotensin"/>
    <property type="evidence" value="ECO:0007669"/>
    <property type="project" value="Ensembl"/>
</dbReference>
<dbReference type="GO" id="GO:0030424">
    <property type="term" value="C:axon"/>
    <property type="evidence" value="ECO:0000318"/>
    <property type="project" value="GO_Central"/>
</dbReference>